<dbReference type="InterPro" id="IPR050275">
    <property type="entry name" value="PGM_Phosphatase"/>
</dbReference>
<dbReference type="EMBL" id="RKHQ01000002">
    <property type="protein sequence ID" value="ROR93157.1"/>
    <property type="molecule type" value="Genomic_DNA"/>
</dbReference>
<dbReference type="GO" id="GO:0016791">
    <property type="term" value="F:phosphatase activity"/>
    <property type="evidence" value="ECO:0007669"/>
    <property type="project" value="TreeGrafter"/>
</dbReference>
<evidence type="ECO:0000256" key="2">
    <source>
        <dbReference type="PIRSR" id="PIRSR613078-2"/>
    </source>
</evidence>
<comment type="caution">
    <text evidence="3">The sequence shown here is derived from an EMBL/GenBank/DDBJ whole genome shotgun (WGS) entry which is preliminary data.</text>
</comment>
<keyword evidence="4" id="KW-1185">Reference proteome</keyword>
<feature type="binding site" evidence="2">
    <location>
        <position position="65"/>
    </location>
    <ligand>
        <name>substrate</name>
    </ligand>
</feature>
<accession>A0A3N2D037</accession>
<dbReference type="Pfam" id="PF00300">
    <property type="entry name" value="His_Phos_1"/>
    <property type="match status" value="1"/>
</dbReference>
<dbReference type="CDD" id="cd07067">
    <property type="entry name" value="HP_PGM_like"/>
    <property type="match status" value="1"/>
</dbReference>
<dbReference type="PROSITE" id="PS00175">
    <property type="entry name" value="PG_MUTASE"/>
    <property type="match status" value="1"/>
</dbReference>
<dbReference type="Proteomes" id="UP000275356">
    <property type="component" value="Unassembled WGS sequence"/>
</dbReference>
<organism evidence="3 4">
    <name type="scientific">Salana multivorans</name>
    <dbReference type="NCBI Taxonomy" id="120377"/>
    <lineage>
        <taxon>Bacteria</taxon>
        <taxon>Bacillati</taxon>
        <taxon>Actinomycetota</taxon>
        <taxon>Actinomycetes</taxon>
        <taxon>Micrococcales</taxon>
        <taxon>Beutenbergiaceae</taxon>
        <taxon>Salana</taxon>
    </lineage>
</organism>
<evidence type="ECO:0000313" key="4">
    <source>
        <dbReference type="Proteomes" id="UP000275356"/>
    </source>
</evidence>
<dbReference type="GO" id="GO:0005737">
    <property type="term" value="C:cytoplasm"/>
    <property type="evidence" value="ECO:0007669"/>
    <property type="project" value="TreeGrafter"/>
</dbReference>
<evidence type="ECO:0000256" key="1">
    <source>
        <dbReference type="PIRSR" id="PIRSR613078-1"/>
    </source>
</evidence>
<gene>
    <name evidence="3" type="ORF">EDD28_2564</name>
</gene>
<feature type="binding site" evidence="2">
    <location>
        <begin position="15"/>
        <end position="22"/>
    </location>
    <ligand>
        <name>substrate</name>
    </ligand>
</feature>
<protein>
    <submittedName>
        <fullName evidence="3">Putative phosphoglycerate mutase</fullName>
    </submittedName>
</protein>
<proteinExistence type="predicted"/>
<dbReference type="RefSeq" id="WP_123740156.1">
    <property type="nucleotide sequence ID" value="NZ_RKHQ01000002.1"/>
</dbReference>
<dbReference type="PANTHER" id="PTHR48100">
    <property type="entry name" value="BROAD-SPECIFICITY PHOSPHATASE YOR283W-RELATED"/>
    <property type="match status" value="1"/>
</dbReference>
<dbReference type="SMART" id="SM00855">
    <property type="entry name" value="PGAM"/>
    <property type="match status" value="1"/>
</dbReference>
<feature type="active site" description="Tele-phosphohistidine intermediate" evidence="1">
    <location>
        <position position="16"/>
    </location>
</feature>
<dbReference type="PANTHER" id="PTHR48100:SF62">
    <property type="entry name" value="GLUCOSYL-3-PHOSPHOGLYCERATE PHOSPHATASE"/>
    <property type="match status" value="1"/>
</dbReference>
<dbReference type="InterPro" id="IPR013078">
    <property type="entry name" value="His_Pase_superF_clade-1"/>
</dbReference>
<dbReference type="InterPro" id="IPR029033">
    <property type="entry name" value="His_PPase_superfam"/>
</dbReference>
<feature type="active site" description="Proton donor/acceptor" evidence="1">
    <location>
        <position position="96"/>
    </location>
</feature>
<sequence>MPDGRRGASRVVLLRHGQTDYNVAGRLQGQVDIPLNEAGVAQAQAAASVVAGFRPSVIVASDLQRAVETAQAVGEALARESSGGSHTVVMDARLRERAFGELEGMYDAEIRERYPSVWSARRAGERLVGVGAEDRGEVGARFAEAVWEHAAAAPDGSTILAVAHGACIALGITALLGLDPEEFTGIRGIGNCHWSVLGPSRVPGTWRLESHNVAA</sequence>
<dbReference type="OrthoDB" id="4697614at2"/>
<dbReference type="AlphaFoldDB" id="A0A3N2D037"/>
<dbReference type="SUPFAM" id="SSF53254">
    <property type="entry name" value="Phosphoglycerate mutase-like"/>
    <property type="match status" value="1"/>
</dbReference>
<evidence type="ECO:0000313" key="3">
    <source>
        <dbReference type="EMBL" id="ROR93157.1"/>
    </source>
</evidence>
<dbReference type="InterPro" id="IPR001345">
    <property type="entry name" value="PG/BPGM_mutase_AS"/>
</dbReference>
<dbReference type="Gene3D" id="3.40.50.1240">
    <property type="entry name" value="Phosphoglycerate mutase-like"/>
    <property type="match status" value="1"/>
</dbReference>
<reference evidence="3 4" key="1">
    <citation type="submission" date="2018-11" db="EMBL/GenBank/DDBJ databases">
        <title>Sequencing the genomes of 1000 actinobacteria strains.</title>
        <authorList>
            <person name="Klenk H.-P."/>
        </authorList>
    </citation>
    <scope>NUCLEOTIDE SEQUENCE [LARGE SCALE GENOMIC DNA]</scope>
    <source>
        <strain evidence="3 4">DSM 13521</strain>
    </source>
</reference>
<name>A0A3N2D037_9MICO</name>